<dbReference type="RefSeq" id="WP_345564146.1">
    <property type="nucleotide sequence ID" value="NZ_BAAAZX010000008.1"/>
</dbReference>
<evidence type="ECO:0000313" key="2">
    <source>
        <dbReference type="EMBL" id="GAA3994213.1"/>
    </source>
</evidence>
<name>A0ABP7R8Q7_9ACTN</name>
<dbReference type="Proteomes" id="UP001500456">
    <property type="component" value="Unassembled WGS sequence"/>
</dbReference>
<dbReference type="InterPro" id="IPR058852">
    <property type="entry name" value="HTH_77"/>
</dbReference>
<evidence type="ECO:0000313" key="3">
    <source>
        <dbReference type="Proteomes" id="UP001500456"/>
    </source>
</evidence>
<dbReference type="InterPro" id="IPR027417">
    <property type="entry name" value="P-loop_NTPase"/>
</dbReference>
<reference evidence="3" key="1">
    <citation type="journal article" date="2019" name="Int. J. Syst. Evol. Microbiol.">
        <title>The Global Catalogue of Microorganisms (GCM) 10K type strain sequencing project: providing services to taxonomists for standard genome sequencing and annotation.</title>
        <authorList>
            <consortium name="The Broad Institute Genomics Platform"/>
            <consortium name="The Broad Institute Genome Sequencing Center for Infectious Disease"/>
            <person name="Wu L."/>
            <person name="Ma J."/>
        </authorList>
    </citation>
    <scope>NUCLEOTIDE SEQUENCE [LARGE SCALE GENOMIC DNA]</scope>
    <source>
        <strain evidence="3">JCM 16924</strain>
    </source>
</reference>
<feature type="domain" description="Winged helix-turn-helix" evidence="1">
    <location>
        <begin position="270"/>
        <end position="344"/>
    </location>
</feature>
<comment type="caution">
    <text evidence="2">The sequence shown here is derived from an EMBL/GenBank/DDBJ whole genome shotgun (WGS) entry which is preliminary data.</text>
</comment>
<dbReference type="EMBL" id="BAAAZX010000008">
    <property type="protein sequence ID" value="GAA3994213.1"/>
    <property type="molecule type" value="Genomic_DNA"/>
</dbReference>
<evidence type="ECO:0000259" key="1">
    <source>
        <dbReference type="Pfam" id="PF25872"/>
    </source>
</evidence>
<dbReference type="SUPFAM" id="SSF48452">
    <property type="entry name" value="TPR-like"/>
    <property type="match status" value="1"/>
</dbReference>
<gene>
    <name evidence="2" type="ORF">GCM10022232_32750</name>
</gene>
<sequence>MAAFRRTDNLPAPLTTFVGRRQELGEIGASLEQARLVTLTGAGGAGKSRLALEVAARRTEHHQDGVWLVELAGLADPVLVAHTVAGVLDVPEQGGRAQSAVLTERLRDCDMLIFLDSCEHLLDPVAQLVQDLLAGCRGLRVLITSRERLGVTGETLWPVAGLSAPPDGVGEAGAAQGFDAVRLFLDRATAADPGFRLTASNAAAIADICRRLDGLPLAIELAAARVNSLGVEQISRRLDNRFGLLAVESRDALPHHRTLRGVVEWSYRMLSTPERELFDRLAVFAGSFGEESAETVAGGPDGPGDIADLLPRLVDKSLVTVVPGHGAPRYRLLETLRAYGLERLGDGEGAEPLRARHAAHFLDLAEQAWERYRGPDQPECLDRLEAEHSNLRAALDRLLTTRDFEGAVRLAGALAPFWDLRGHYAEGHVWLDRALSADAVTSPEGRVRALNGLATLAVIQGDLPRATSACADAVELSRRVGDLRGLAYALQYLGFAAVCADDLDRAVELLEESLVVARESADLWLVGWSYQFLTTAQLARHDYEPARTLAEAAYTALRQTGEPESLAWACLTHAMATWAMGGGKDTDARVAEALRRFWGLKARWGLAEVFCLTGQIAVGHGNRERGAALLGAAEALREAAGVALLPFLAAFVSAAAAEGRAALGARSFDAAWECGRAWSMDTAARAVAEELRMPAPRSYNDEQAVEAAEPPAEAATLRKEGEYWAITHGGHVFHLKDTLGVGYLSRLLHEPDRELLALDLAGADPEAVLGDAGPVLDAQAKAQYRHRLGELADDLEEAERWSDAGRGERARCEIDALTEQLAAAVGLGGRDRRAASATERARLNVTKALKSAIRRITREDPVLGRHLERSVRTGTYCCYAPDPATRIAWRF</sequence>
<dbReference type="SUPFAM" id="SSF52540">
    <property type="entry name" value="P-loop containing nucleoside triphosphate hydrolases"/>
    <property type="match status" value="1"/>
</dbReference>
<protein>
    <recommendedName>
        <fullName evidence="1">Winged helix-turn-helix domain-containing protein</fullName>
    </recommendedName>
</protein>
<dbReference type="InterPro" id="IPR011990">
    <property type="entry name" value="TPR-like_helical_dom_sf"/>
</dbReference>
<dbReference type="PANTHER" id="PTHR47691">
    <property type="entry name" value="REGULATOR-RELATED"/>
    <property type="match status" value="1"/>
</dbReference>
<proteinExistence type="predicted"/>
<dbReference type="Pfam" id="PF25872">
    <property type="entry name" value="HTH_77"/>
    <property type="match status" value="1"/>
</dbReference>
<dbReference type="Gene3D" id="3.40.50.300">
    <property type="entry name" value="P-loop containing nucleotide triphosphate hydrolases"/>
    <property type="match status" value="1"/>
</dbReference>
<organism evidence="2 3">
    <name type="scientific">Streptomyces plumbiresistens</name>
    <dbReference type="NCBI Taxonomy" id="511811"/>
    <lineage>
        <taxon>Bacteria</taxon>
        <taxon>Bacillati</taxon>
        <taxon>Actinomycetota</taxon>
        <taxon>Actinomycetes</taxon>
        <taxon>Kitasatosporales</taxon>
        <taxon>Streptomycetaceae</taxon>
        <taxon>Streptomyces</taxon>
    </lineage>
</organism>
<keyword evidence="3" id="KW-1185">Reference proteome</keyword>
<dbReference type="PANTHER" id="PTHR47691:SF3">
    <property type="entry name" value="HTH-TYPE TRANSCRIPTIONAL REGULATOR RV0890C-RELATED"/>
    <property type="match status" value="1"/>
</dbReference>
<accession>A0ABP7R8Q7</accession>
<dbReference type="Gene3D" id="1.25.40.10">
    <property type="entry name" value="Tetratricopeptide repeat domain"/>
    <property type="match status" value="1"/>
</dbReference>